<proteinExistence type="predicted"/>
<feature type="domain" description="ABC-three component systems C-terminal" evidence="3">
    <location>
        <begin position="293"/>
        <end position="415"/>
    </location>
</feature>
<comment type="caution">
    <text evidence="4">The sequence shown here is derived from an EMBL/GenBank/DDBJ whole genome shotgun (WGS) entry which is preliminary data.</text>
</comment>
<evidence type="ECO:0000313" key="4">
    <source>
        <dbReference type="EMBL" id="KMO37009.1"/>
    </source>
</evidence>
<evidence type="ECO:0000313" key="5">
    <source>
        <dbReference type="Proteomes" id="UP000035929"/>
    </source>
</evidence>
<evidence type="ECO:0000256" key="1">
    <source>
        <dbReference type="SAM" id="Coils"/>
    </source>
</evidence>
<evidence type="ECO:0000259" key="3">
    <source>
        <dbReference type="Pfam" id="PF20275"/>
    </source>
</evidence>
<evidence type="ECO:0000259" key="2">
    <source>
        <dbReference type="Pfam" id="PF10088"/>
    </source>
</evidence>
<organism evidence="4 5">
    <name type="scientific">Methylobacterium aquaticum</name>
    <dbReference type="NCBI Taxonomy" id="270351"/>
    <lineage>
        <taxon>Bacteria</taxon>
        <taxon>Pseudomonadati</taxon>
        <taxon>Pseudomonadota</taxon>
        <taxon>Alphaproteobacteria</taxon>
        <taxon>Hyphomicrobiales</taxon>
        <taxon>Methylobacteriaceae</taxon>
        <taxon>Methylobacterium</taxon>
    </lineage>
</organism>
<feature type="coiled-coil region" evidence="1">
    <location>
        <begin position="233"/>
        <end position="260"/>
    </location>
</feature>
<dbReference type="Pfam" id="PF20275">
    <property type="entry name" value="CTD10"/>
    <property type="match status" value="1"/>
</dbReference>
<accession>A0A0J6STI8</accession>
<feature type="coiled-coil region" evidence="1">
    <location>
        <begin position="394"/>
        <end position="424"/>
    </location>
</feature>
<protein>
    <submittedName>
        <fullName evidence="4">Uncharacterized protein</fullName>
    </submittedName>
</protein>
<dbReference type="InterPro" id="IPR046919">
    <property type="entry name" value="ABC-3C_CTD10"/>
</dbReference>
<feature type="coiled-coil region" evidence="1">
    <location>
        <begin position="343"/>
        <end position="370"/>
    </location>
</feature>
<sequence>MILGISSDLPSFKALNFREGLNVLVADRTEESTDRQTRNSAGKTSAIEVIHFLLGSDAGKGSMFQVPELAAYAFHGTFRLGGHEVSVSRRGDNANQILLDPNDAALLGVELSQDKKANRPYLPVKRWRELLGHHWFGLPHNPNGTELGASFSPSFRSMVSYFVRRNKVGGFQSPERQGDKQQSSDWQINLSYLIGLDWRVPRDIEELRLREASLRELKKAIREGAFGRMFGSAAEIRPELNRIEDRMARLREQTANFEVLEEYRTFARVAADARRRIKAIGHELVQARQTIEHLQRVSEVERPPEYAVLERIYRSAGIELPGVVLRRFDDVKSFQLSVVENRKAHLAEQVAETHARIAALEAEMEVLDGRQSQIMQVLAGKGALDDFTRMGEELATLEMQATLLREKLRNAEILEGKKNQAQIERLTLHERLQADHRQREGVLRTAMRRIDAAISGLYDDRRGNLIVDATSKGPEFRITIQGDGNRGGIDHMEIFCFDLMLYQAARERFAGGPGFLVHDSHLFDGVDPRQVRSALLLGKSVIGDLGGQYIVALNSETLPLLGLDAEIADDILDPRLSDDEGGGLFGIRFELK</sequence>
<dbReference type="RefSeq" id="WP_048463360.1">
    <property type="nucleotide sequence ID" value="NZ_LABX01000061.1"/>
</dbReference>
<reference evidence="4 5" key="1">
    <citation type="submission" date="2015-03" db="EMBL/GenBank/DDBJ databases">
        <title>Genome sequencing of Methylobacterium aquaticum DSM16371 type strain.</title>
        <authorList>
            <person name="Chaudhry V."/>
            <person name="Patil P.B."/>
        </authorList>
    </citation>
    <scope>NUCLEOTIDE SEQUENCE [LARGE SCALE GENOMIC DNA]</scope>
    <source>
        <strain evidence="4 5">DSM 16371</strain>
    </source>
</reference>
<keyword evidence="1" id="KW-0175">Coiled coil</keyword>
<dbReference type="InterPro" id="IPR018760">
    <property type="entry name" value="DUF2326"/>
</dbReference>
<gene>
    <name evidence="4" type="ORF">VP06_08570</name>
</gene>
<feature type="domain" description="DUF2326" evidence="2">
    <location>
        <begin position="457"/>
        <end position="589"/>
    </location>
</feature>
<name>A0A0J6STI8_9HYPH</name>
<dbReference type="EMBL" id="LABX01000061">
    <property type="protein sequence ID" value="KMO37009.1"/>
    <property type="molecule type" value="Genomic_DNA"/>
</dbReference>
<dbReference type="Proteomes" id="UP000035929">
    <property type="component" value="Unassembled WGS sequence"/>
</dbReference>
<dbReference type="AlphaFoldDB" id="A0A0J6STI8"/>
<dbReference type="OrthoDB" id="7314834at2"/>
<dbReference type="Pfam" id="PF10088">
    <property type="entry name" value="DUF2326"/>
    <property type="match status" value="1"/>
</dbReference>
<dbReference type="PATRIC" id="fig|270351.6.peg.6470"/>